<dbReference type="EMBL" id="LSBH01000006">
    <property type="protein sequence ID" value="OAQ77092.1"/>
    <property type="molecule type" value="Genomic_DNA"/>
</dbReference>
<reference evidence="2 3" key="1">
    <citation type="submission" date="2016-02" db="EMBL/GenBank/DDBJ databases">
        <title>Biosynthesis of antibiotic leucinostatins and their inhibition on Phytophthora in bio-control Purpureocillium lilacinum.</title>
        <authorList>
            <person name="Wang G."/>
            <person name="Liu Z."/>
            <person name="Lin R."/>
            <person name="Li E."/>
            <person name="Mao Z."/>
            <person name="Ling J."/>
            <person name="Yin W."/>
            <person name="Xie B."/>
        </authorList>
    </citation>
    <scope>NUCLEOTIDE SEQUENCE [LARGE SCALE GENOMIC DNA]</scope>
    <source>
        <strain evidence="1">PLBJ-1</strain>
        <strain evidence="2">PLFJ-1</strain>
    </source>
</reference>
<gene>
    <name evidence="1" type="ORF">VFPBJ_07564</name>
    <name evidence="2" type="ORF">VFPFJ_08287</name>
</gene>
<dbReference type="AlphaFoldDB" id="A0A179H844"/>
<accession>A0A179H844</accession>
<name>A0A179H844_PURLI</name>
<protein>
    <submittedName>
        <fullName evidence="2">Uncharacterized protein</fullName>
    </submittedName>
</protein>
<dbReference type="Proteomes" id="UP000078340">
    <property type="component" value="Unassembled WGS sequence"/>
</dbReference>
<organism evidence="2 3">
    <name type="scientific">Purpureocillium lilacinum</name>
    <name type="common">Paecilomyces lilacinus</name>
    <dbReference type="NCBI Taxonomy" id="33203"/>
    <lineage>
        <taxon>Eukaryota</taxon>
        <taxon>Fungi</taxon>
        <taxon>Dikarya</taxon>
        <taxon>Ascomycota</taxon>
        <taxon>Pezizomycotina</taxon>
        <taxon>Sordariomycetes</taxon>
        <taxon>Hypocreomycetidae</taxon>
        <taxon>Hypocreales</taxon>
        <taxon>Ophiocordycipitaceae</taxon>
        <taxon>Purpureocillium</taxon>
    </lineage>
</organism>
<evidence type="ECO:0000313" key="2">
    <source>
        <dbReference type="EMBL" id="OAQ85898.1"/>
    </source>
</evidence>
<sequence>MASEEEPPLRKPLSGRVAAEWRRLGVRVPSAIWKGKMECGAVTISTIEVAGRGVRRQLHSDFSQLRKEGWLVVQLGGVARTLHPCPRVPMPPSVIGARDHPYSSLQRDYHESGSPRYRIGSCRRLTQRRIFSPGGGHVSLTGVPSASAVVSTIPSPRIGRNSNLASCVMRSLRQRSPRDRIRKHAAA</sequence>
<comment type="caution">
    <text evidence="2">The sequence shown here is derived from an EMBL/GenBank/DDBJ whole genome shotgun (WGS) entry which is preliminary data.</text>
</comment>
<dbReference type="EMBL" id="LSBI01000007">
    <property type="protein sequence ID" value="OAQ85898.1"/>
    <property type="molecule type" value="Genomic_DNA"/>
</dbReference>
<proteinExistence type="predicted"/>
<evidence type="ECO:0000313" key="3">
    <source>
        <dbReference type="Proteomes" id="UP000078340"/>
    </source>
</evidence>
<evidence type="ECO:0000313" key="1">
    <source>
        <dbReference type="EMBL" id="OAQ77092.1"/>
    </source>
</evidence>
<dbReference type="Proteomes" id="UP000078240">
    <property type="component" value="Unassembled WGS sequence"/>
</dbReference>